<reference evidence="4 5" key="1">
    <citation type="submission" date="2017-10" db="EMBL/GenBank/DDBJ databases">
        <title>Two draft genome sequences of Pusillimonas sp. strains isolated from a nitrate- and radionuclide-contaminated groundwater in Russia.</title>
        <authorList>
            <person name="Grouzdev D.S."/>
            <person name="Tourova T.P."/>
            <person name="Goeva M.A."/>
            <person name="Babich T.L."/>
            <person name="Sokolova D.S."/>
            <person name="Abdullin R."/>
            <person name="Poltaraus A.B."/>
            <person name="Toshchakov S.V."/>
            <person name="Nazina T.N."/>
        </authorList>
    </citation>
    <scope>NUCLEOTIDE SEQUENCE [LARGE SCALE GENOMIC DNA]</scope>
    <source>
        <strain evidence="4 5">JR1/69-3-13</strain>
    </source>
</reference>
<evidence type="ECO:0000259" key="3">
    <source>
        <dbReference type="SMART" id="SM00829"/>
    </source>
</evidence>
<name>A0A2N4U7E8_9BURK</name>
<dbReference type="AlphaFoldDB" id="A0A2N4U7E8"/>
<proteinExistence type="predicted"/>
<dbReference type="Pfam" id="PF13602">
    <property type="entry name" value="ADH_zinc_N_2"/>
    <property type="match status" value="1"/>
</dbReference>
<evidence type="ECO:0000313" key="4">
    <source>
        <dbReference type="EMBL" id="PLC50919.1"/>
    </source>
</evidence>
<protein>
    <submittedName>
        <fullName evidence="4">NADPH:quinone reductase</fullName>
    </submittedName>
</protein>
<dbReference type="GO" id="GO:0070402">
    <property type="term" value="F:NADPH binding"/>
    <property type="evidence" value="ECO:0007669"/>
    <property type="project" value="TreeGrafter"/>
</dbReference>
<dbReference type="Gene3D" id="3.90.180.10">
    <property type="entry name" value="Medium-chain alcohol dehydrogenases, catalytic domain"/>
    <property type="match status" value="1"/>
</dbReference>
<dbReference type="PANTHER" id="PTHR48106">
    <property type="entry name" value="QUINONE OXIDOREDUCTASE PIG3-RELATED"/>
    <property type="match status" value="1"/>
</dbReference>
<gene>
    <name evidence="4" type="ORF">CR159_04780</name>
</gene>
<dbReference type="SMART" id="SM00829">
    <property type="entry name" value="PKS_ER"/>
    <property type="match status" value="1"/>
</dbReference>
<dbReference type="SUPFAM" id="SSF51735">
    <property type="entry name" value="NAD(P)-binding Rossmann-fold domains"/>
    <property type="match status" value="1"/>
</dbReference>
<dbReference type="CDD" id="cd08268">
    <property type="entry name" value="MDR2"/>
    <property type="match status" value="1"/>
</dbReference>
<dbReference type="Pfam" id="PF08240">
    <property type="entry name" value="ADH_N"/>
    <property type="match status" value="1"/>
</dbReference>
<dbReference type="OrthoDB" id="9805883at2"/>
<organism evidence="4 5">
    <name type="scientific">Pollutimonas subterranea</name>
    <dbReference type="NCBI Taxonomy" id="2045210"/>
    <lineage>
        <taxon>Bacteria</taxon>
        <taxon>Pseudomonadati</taxon>
        <taxon>Pseudomonadota</taxon>
        <taxon>Betaproteobacteria</taxon>
        <taxon>Burkholderiales</taxon>
        <taxon>Alcaligenaceae</taxon>
        <taxon>Pollutimonas</taxon>
    </lineage>
</organism>
<dbReference type="Proteomes" id="UP000234190">
    <property type="component" value="Unassembled WGS sequence"/>
</dbReference>
<dbReference type="Gene3D" id="3.40.50.720">
    <property type="entry name" value="NAD(P)-binding Rossmann-like Domain"/>
    <property type="match status" value="1"/>
</dbReference>
<dbReference type="EMBL" id="PDNW01000003">
    <property type="protein sequence ID" value="PLC50919.1"/>
    <property type="molecule type" value="Genomic_DNA"/>
</dbReference>
<comment type="caution">
    <text evidence="4">The sequence shown here is derived from an EMBL/GenBank/DDBJ whole genome shotgun (WGS) entry which is preliminary data.</text>
</comment>
<accession>A0A2N4U7E8</accession>
<dbReference type="InterPro" id="IPR011032">
    <property type="entry name" value="GroES-like_sf"/>
</dbReference>
<keyword evidence="5" id="KW-1185">Reference proteome</keyword>
<dbReference type="InterPro" id="IPR036291">
    <property type="entry name" value="NAD(P)-bd_dom_sf"/>
</dbReference>
<dbReference type="PANTHER" id="PTHR48106:SF5">
    <property type="entry name" value="ZINC-CONTAINING ALCOHOL DEHYDROGENASE"/>
    <property type="match status" value="1"/>
</dbReference>
<evidence type="ECO:0000313" key="5">
    <source>
        <dbReference type="Proteomes" id="UP000234190"/>
    </source>
</evidence>
<dbReference type="InterPro" id="IPR020843">
    <property type="entry name" value="ER"/>
</dbReference>
<dbReference type="GO" id="GO:0016651">
    <property type="term" value="F:oxidoreductase activity, acting on NAD(P)H"/>
    <property type="evidence" value="ECO:0007669"/>
    <property type="project" value="TreeGrafter"/>
</dbReference>
<feature type="domain" description="Enoyl reductase (ER)" evidence="3">
    <location>
        <begin position="11"/>
        <end position="326"/>
    </location>
</feature>
<evidence type="ECO:0000256" key="1">
    <source>
        <dbReference type="ARBA" id="ARBA00022857"/>
    </source>
</evidence>
<keyword evidence="2" id="KW-0560">Oxidoreductase</keyword>
<sequence length="334" mass="35352">MSRVVRFHSLGGPDVLRLEEREVPEPGAGEVLINVEAIGLNRADVMFRTGRYLEKATFPSQMGFEASGTVLALGSGVEGVRVGDAVGVLPGFDLSKYGTYADHAVIPQAHVLPQPQGLTSAQAAGLWMAYLTAYGGLIEAGRLTAGDWVVISAASSSVGLAAIQIALQAGARPIATTLTSVTRDALMEAGAYAVIATQEEPLGQRLQEYTGGMLNCAFDAVGGPQVVDLAQAMVPKGRIVIHGALSPEDTPFPLKLALRKSLAFRGYVYTEVTKNIDSLARAQHFIAQGIASGMLRPHIDRTFSLDEVVDAHRYLESSQQFGKVVLTTSPAAHV</sequence>
<keyword evidence="1" id="KW-0521">NADP</keyword>
<evidence type="ECO:0000256" key="2">
    <source>
        <dbReference type="ARBA" id="ARBA00023002"/>
    </source>
</evidence>
<dbReference type="SUPFAM" id="SSF50129">
    <property type="entry name" value="GroES-like"/>
    <property type="match status" value="1"/>
</dbReference>
<dbReference type="InterPro" id="IPR013154">
    <property type="entry name" value="ADH-like_N"/>
</dbReference>
<dbReference type="RefSeq" id="WP_102072877.1">
    <property type="nucleotide sequence ID" value="NZ_PDNW01000003.1"/>
</dbReference>